<sequence length="201" mass="22581">MGEDDRNGVELLLNTKLNDSCSGGTQVVRGFSPHAFCQIHMKCFNESCIPSRQWGFMSSAERVYGRVPKMDVTPMIYGCNVGGEKIRQKLIKAQQSYQEIPNINNRESDKIAISHRSNRTQMDVRDSRGLGAGACHVPLMHHITNIREENQNKQICTQKGRGYSDNTGRRALEADGAFRQHAHVHICGNPTQSRRMRGCGH</sequence>
<comment type="caution">
    <text evidence="1">The sequence shown here is derived from an EMBL/GenBank/DDBJ whole genome shotgun (WGS) entry which is preliminary data.</text>
</comment>
<protein>
    <submittedName>
        <fullName evidence="1">Uncharacterized protein</fullName>
    </submittedName>
</protein>
<proteinExistence type="predicted"/>
<keyword evidence="2" id="KW-1185">Reference proteome</keyword>
<reference evidence="1" key="3">
    <citation type="submission" date="2023-05" db="EMBL/GenBank/DDBJ databases">
        <authorList>
            <person name="Smith C.H."/>
        </authorList>
    </citation>
    <scope>NUCLEOTIDE SEQUENCE</scope>
    <source>
        <strain evidence="1">CHS0354</strain>
        <tissue evidence="1">Mantle</tissue>
    </source>
</reference>
<reference evidence="1" key="1">
    <citation type="journal article" date="2021" name="Genome Biol. Evol.">
        <title>A High-Quality Reference Genome for a Parasitic Bivalve with Doubly Uniparental Inheritance (Bivalvia: Unionida).</title>
        <authorList>
            <person name="Smith C.H."/>
        </authorList>
    </citation>
    <scope>NUCLEOTIDE SEQUENCE</scope>
    <source>
        <strain evidence="1">CHS0354</strain>
    </source>
</reference>
<dbReference type="AlphaFoldDB" id="A0AAE0W756"/>
<name>A0AAE0W756_9BIVA</name>
<dbReference type="EMBL" id="JAEAOA010001690">
    <property type="protein sequence ID" value="KAK3603569.1"/>
    <property type="molecule type" value="Genomic_DNA"/>
</dbReference>
<gene>
    <name evidence="1" type="ORF">CHS0354_027996</name>
</gene>
<evidence type="ECO:0000313" key="2">
    <source>
        <dbReference type="Proteomes" id="UP001195483"/>
    </source>
</evidence>
<accession>A0AAE0W756</accession>
<evidence type="ECO:0000313" key="1">
    <source>
        <dbReference type="EMBL" id="KAK3603569.1"/>
    </source>
</evidence>
<reference evidence="1" key="2">
    <citation type="journal article" date="2021" name="Genome Biol. Evol.">
        <title>Developing a high-quality reference genome for a parasitic bivalve with doubly uniparental inheritance (Bivalvia: Unionida).</title>
        <authorList>
            <person name="Smith C.H."/>
        </authorList>
    </citation>
    <scope>NUCLEOTIDE SEQUENCE</scope>
    <source>
        <strain evidence="1">CHS0354</strain>
        <tissue evidence="1">Mantle</tissue>
    </source>
</reference>
<dbReference type="Proteomes" id="UP001195483">
    <property type="component" value="Unassembled WGS sequence"/>
</dbReference>
<organism evidence="1 2">
    <name type="scientific">Potamilus streckersoni</name>
    <dbReference type="NCBI Taxonomy" id="2493646"/>
    <lineage>
        <taxon>Eukaryota</taxon>
        <taxon>Metazoa</taxon>
        <taxon>Spiralia</taxon>
        <taxon>Lophotrochozoa</taxon>
        <taxon>Mollusca</taxon>
        <taxon>Bivalvia</taxon>
        <taxon>Autobranchia</taxon>
        <taxon>Heteroconchia</taxon>
        <taxon>Palaeoheterodonta</taxon>
        <taxon>Unionida</taxon>
        <taxon>Unionoidea</taxon>
        <taxon>Unionidae</taxon>
        <taxon>Ambleminae</taxon>
        <taxon>Lampsilini</taxon>
        <taxon>Potamilus</taxon>
    </lineage>
</organism>